<evidence type="ECO:0000256" key="3">
    <source>
        <dbReference type="RuleBase" id="RU367036"/>
    </source>
</evidence>
<proteinExistence type="inferred from homology"/>
<dbReference type="InterPro" id="IPR036568">
    <property type="entry name" value="GGCT-like_sf"/>
</dbReference>
<evidence type="ECO:0000313" key="5">
    <source>
        <dbReference type="EMBL" id="KAK9503628.1"/>
    </source>
</evidence>
<protein>
    <recommendedName>
        <fullName evidence="3">Gamma-glutamylcyclotransferase family protein</fullName>
    </recommendedName>
</protein>
<dbReference type="PANTHER" id="PTHR12510">
    <property type="entry name" value="TROPONIN C-AKIN-1 PROTEIN"/>
    <property type="match status" value="1"/>
</dbReference>
<dbReference type="EMBL" id="JAPXFL010000007">
    <property type="protein sequence ID" value="KAK9503628.1"/>
    <property type="molecule type" value="Genomic_DNA"/>
</dbReference>
<name>A0AAW1D3A8_9HEMI</name>
<keyword evidence="6" id="KW-1185">Reference proteome</keyword>
<dbReference type="Pfam" id="PF06094">
    <property type="entry name" value="GGACT"/>
    <property type="match status" value="1"/>
</dbReference>
<dbReference type="GO" id="GO:0061929">
    <property type="term" value="F:gamma-glutamylaminecyclotransferase activity"/>
    <property type="evidence" value="ECO:0007669"/>
    <property type="project" value="InterPro"/>
</dbReference>
<sequence length="156" mass="18296">MSLSKVFVYGTLKKGEPNHYWFESKNGFSKLIDCGSTVLKYPLIIGTKYNIPFLLAQPGTGYNVQGEVYEVDDRMLKNLDTLEDHPNFYIRKEDDIKLNSGEIHKCWIYFIVNFKPELLKKEMYENYSSSGLHNLVYTERYNRDPTYTAKNDILQQ</sequence>
<comment type="caution">
    <text evidence="5">The sequence shown here is derived from an EMBL/GenBank/DDBJ whole genome shotgun (WGS) entry which is preliminary data.</text>
</comment>
<dbReference type="InterPro" id="IPR013024">
    <property type="entry name" value="GGCT-like"/>
</dbReference>
<reference evidence="5 6" key="1">
    <citation type="submission" date="2022-12" db="EMBL/GenBank/DDBJ databases">
        <title>Chromosome-level genome assembly of true bugs.</title>
        <authorList>
            <person name="Ma L."/>
            <person name="Li H."/>
        </authorList>
    </citation>
    <scope>NUCLEOTIDE SEQUENCE [LARGE SCALE GENOMIC DNA]</scope>
    <source>
        <strain evidence="5">Lab_2022b</strain>
    </source>
</reference>
<accession>A0AAW1D3A8</accession>
<organism evidence="5 6">
    <name type="scientific">Rhynocoris fuscipes</name>
    <dbReference type="NCBI Taxonomy" id="488301"/>
    <lineage>
        <taxon>Eukaryota</taxon>
        <taxon>Metazoa</taxon>
        <taxon>Ecdysozoa</taxon>
        <taxon>Arthropoda</taxon>
        <taxon>Hexapoda</taxon>
        <taxon>Insecta</taxon>
        <taxon>Pterygota</taxon>
        <taxon>Neoptera</taxon>
        <taxon>Paraneoptera</taxon>
        <taxon>Hemiptera</taxon>
        <taxon>Heteroptera</taxon>
        <taxon>Panheteroptera</taxon>
        <taxon>Cimicomorpha</taxon>
        <taxon>Reduviidae</taxon>
        <taxon>Harpactorinae</taxon>
        <taxon>Harpactorini</taxon>
        <taxon>Rhynocoris</taxon>
    </lineage>
</organism>
<dbReference type="AlphaFoldDB" id="A0AAW1D3A8"/>
<evidence type="ECO:0000313" key="6">
    <source>
        <dbReference type="Proteomes" id="UP001461498"/>
    </source>
</evidence>
<feature type="active site" description="Proton acceptor" evidence="2">
    <location>
        <position position="83"/>
    </location>
</feature>
<dbReference type="Proteomes" id="UP001461498">
    <property type="component" value="Unassembled WGS sequence"/>
</dbReference>
<dbReference type="CDD" id="cd06661">
    <property type="entry name" value="GGCT_like"/>
    <property type="match status" value="1"/>
</dbReference>
<evidence type="ECO:0000256" key="1">
    <source>
        <dbReference type="ARBA" id="ARBA00008861"/>
    </source>
</evidence>
<dbReference type="InterPro" id="IPR039126">
    <property type="entry name" value="GGACT"/>
</dbReference>
<dbReference type="GO" id="GO:0005829">
    <property type="term" value="C:cytosol"/>
    <property type="evidence" value="ECO:0007669"/>
    <property type="project" value="TreeGrafter"/>
</dbReference>
<evidence type="ECO:0000256" key="2">
    <source>
        <dbReference type="PIRSR" id="PIRSR639126-1"/>
    </source>
</evidence>
<feature type="domain" description="Gamma-glutamylcyclotransferase AIG2-like" evidence="4">
    <location>
        <begin position="6"/>
        <end position="127"/>
    </location>
</feature>
<comment type="similarity">
    <text evidence="1 3">Belongs to the gamma-glutamylcyclotransferase family.</text>
</comment>
<dbReference type="SUPFAM" id="SSF110857">
    <property type="entry name" value="Gamma-glutamyl cyclotransferase-like"/>
    <property type="match status" value="1"/>
</dbReference>
<gene>
    <name evidence="5" type="ORF">O3M35_010148</name>
</gene>
<evidence type="ECO:0000259" key="4">
    <source>
        <dbReference type="Pfam" id="PF06094"/>
    </source>
</evidence>
<dbReference type="PANTHER" id="PTHR12510:SF4">
    <property type="entry name" value="GAMMA-GLUTAMYLAMINECYCLOTRANSFERASE"/>
    <property type="match status" value="1"/>
</dbReference>
<dbReference type="Gene3D" id="3.10.490.10">
    <property type="entry name" value="Gamma-glutamyl cyclotransferase-like"/>
    <property type="match status" value="1"/>
</dbReference>
<dbReference type="InterPro" id="IPR009288">
    <property type="entry name" value="AIG2-like_dom"/>
</dbReference>